<accession>A0ABR4GB31</accession>
<feature type="transmembrane region" description="Helical" evidence="1">
    <location>
        <begin position="286"/>
        <end position="316"/>
    </location>
</feature>
<gene>
    <name evidence="2" type="ORF">BJX66DRAFT_349995</name>
</gene>
<dbReference type="InterPro" id="IPR046536">
    <property type="entry name" value="DUF6601"/>
</dbReference>
<proteinExistence type="predicted"/>
<dbReference type="Proteomes" id="UP001610563">
    <property type="component" value="Unassembled WGS sequence"/>
</dbReference>
<keyword evidence="1" id="KW-0472">Membrane</keyword>
<keyword evidence="1" id="KW-1133">Transmembrane helix</keyword>
<reference evidence="2 3" key="1">
    <citation type="submission" date="2024-07" db="EMBL/GenBank/DDBJ databases">
        <title>Section-level genome sequencing and comparative genomics of Aspergillus sections Usti and Cavernicolus.</title>
        <authorList>
            <consortium name="Lawrence Berkeley National Laboratory"/>
            <person name="Nybo J.L."/>
            <person name="Vesth T.C."/>
            <person name="Theobald S."/>
            <person name="Frisvad J.C."/>
            <person name="Larsen T.O."/>
            <person name="Kjaerboelling I."/>
            <person name="Rothschild-Mancinelli K."/>
            <person name="Lyhne E.K."/>
            <person name="Kogle M.E."/>
            <person name="Barry K."/>
            <person name="Clum A."/>
            <person name="Na H."/>
            <person name="Ledsgaard L."/>
            <person name="Lin J."/>
            <person name="Lipzen A."/>
            <person name="Kuo A."/>
            <person name="Riley R."/>
            <person name="Mondo S."/>
            <person name="Labutti K."/>
            <person name="Haridas S."/>
            <person name="Pangalinan J."/>
            <person name="Salamov A.A."/>
            <person name="Simmons B.A."/>
            <person name="Magnuson J.K."/>
            <person name="Chen J."/>
            <person name="Drula E."/>
            <person name="Henrissat B."/>
            <person name="Wiebenga A."/>
            <person name="Lubbers R.J."/>
            <person name="Gomes A.C."/>
            <person name="Makela M.R."/>
            <person name="Stajich J."/>
            <person name="Grigoriev I.V."/>
            <person name="Mortensen U.H."/>
            <person name="De Vries R.P."/>
            <person name="Baker S.E."/>
            <person name="Andersen M.R."/>
        </authorList>
    </citation>
    <scope>NUCLEOTIDE SEQUENCE [LARGE SCALE GENOMIC DNA]</scope>
    <source>
        <strain evidence="2 3">CBS 209.92</strain>
    </source>
</reference>
<protein>
    <submittedName>
        <fullName evidence="2">Uncharacterized protein</fullName>
    </submittedName>
</protein>
<keyword evidence="3" id="KW-1185">Reference proteome</keyword>
<organism evidence="2 3">
    <name type="scientific">Aspergillus keveii</name>
    <dbReference type="NCBI Taxonomy" id="714993"/>
    <lineage>
        <taxon>Eukaryota</taxon>
        <taxon>Fungi</taxon>
        <taxon>Dikarya</taxon>
        <taxon>Ascomycota</taxon>
        <taxon>Pezizomycotina</taxon>
        <taxon>Eurotiomycetes</taxon>
        <taxon>Eurotiomycetidae</taxon>
        <taxon>Eurotiales</taxon>
        <taxon>Aspergillaceae</taxon>
        <taxon>Aspergillus</taxon>
        <taxon>Aspergillus subgen. Nidulantes</taxon>
    </lineage>
</organism>
<name>A0ABR4GB31_9EURO</name>
<evidence type="ECO:0000313" key="3">
    <source>
        <dbReference type="Proteomes" id="UP001610563"/>
    </source>
</evidence>
<dbReference type="PANTHER" id="PTHR34414">
    <property type="entry name" value="HET DOMAIN-CONTAINING PROTEIN-RELATED"/>
    <property type="match status" value="1"/>
</dbReference>
<comment type="caution">
    <text evidence="2">The sequence shown here is derived from an EMBL/GenBank/DDBJ whole genome shotgun (WGS) entry which is preliminary data.</text>
</comment>
<keyword evidence="1" id="KW-0812">Transmembrane</keyword>
<sequence length="325" mass="36623">MFVIIACHTRTSYGDALISPSGHTNLWSPADNPLTFIQLDLSVERLTRVSKYLWFAKSLSPPQPLSTIVSLSREITLDENIGLHLVWADRRHILLKPFPRYLLDSRFWSAYIVCNDTCSHTCTGGRINAETDAQAESTCPRVALYKDALGFLFSYLTLIRFESDFAIAQEHSLLPPDLTWEAWRSISQQCLQSSAMHPQNMNARYHLGALRLSRLNKIYALRYGDILRGYRGQYKYTMEIFQENLAPISAATIYIALVLTAMQVGLATESLAGNEAFQNASYGFTVFAILGPLVMVLYVYFVGALEVLSTHAFAVFRARPRSAFI</sequence>
<dbReference type="EMBL" id="JBFTWV010000028">
    <property type="protein sequence ID" value="KAL2796253.1"/>
    <property type="molecule type" value="Genomic_DNA"/>
</dbReference>
<evidence type="ECO:0000313" key="2">
    <source>
        <dbReference type="EMBL" id="KAL2796253.1"/>
    </source>
</evidence>
<dbReference type="PANTHER" id="PTHR34414:SF1">
    <property type="entry name" value="SUBTILISIN-LIKE SERINE PROTEASE"/>
    <property type="match status" value="1"/>
</dbReference>
<feature type="transmembrane region" description="Helical" evidence="1">
    <location>
        <begin position="245"/>
        <end position="266"/>
    </location>
</feature>
<dbReference type="Pfam" id="PF20246">
    <property type="entry name" value="DUF6601"/>
    <property type="match status" value="1"/>
</dbReference>
<evidence type="ECO:0000256" key="1">
    <source>
        <dbReference type="SAM" id="Phobius"/>
    </source>
</evidence>